<sequence>MPKVAKELSAVEVKRLSKPGFHAVGGVSGLVLRVKETGSRQWVLRTTLSGKRHNIGLGGFPDVTLAQARERAREYKEQIWRGEDPLAARRAAEDARRAEEAKRVTFEEAARRCHEAKAAEFRNEKHQRDWIISLERYAFPELGSISVAEIELPHVLKALEPIWSTKTETATRVRQRIETVLTWATVSGYREGENPARWAGNLEVALPAPRKIRKVQHHRALPWKEVPGFMAALRQREGMGARALEFAILTAARSGEVRGARWSEIDLPGRVWTVPADRIKAGKEHRVPLSDDAVALLESLPRFEGSDLVFTTSRGGGLSDATISAVCKRMGVDATPHGFRSSLKDWARSCTTFADEVSELALAHVNSDATRSAYARDELLPQRARLMADWAHFCRHGEPEAATVTSIGEGRA</sequence>
<feature type="domain" description="Core-binding (CB)" evidence="7">
    <location>
        <begin position="104"/>
        <end position="185"/>
    </location>
</feature>
<dbReference type="InterPro" id="IPR011010">
    <property type="entry name" value="DNA_brk_join_enz"/>
</dbReference>
<evidence type="ECO:0000313" key="8">
    <source>
        <dbReference type="EMBL" id="SFD86523.1"/>
    </source>
</evidence>
<proteinExistence type="inferred from homology"/>
<dbReference type="InterPro" id="IPR013762">
    <property type="entry name" value="Integrase-like_cat_sf"/>
</dbReference>
<evidence type="ECO:0000256" key="4">
    <source>
        <dbReference type="ARBA" id="ARBA00023172"/>
    </source>
</evidence>
<dbReference type="Gene3D" id="1.10.150.130">
    <property type="match status" value="1"/>
</dbReference>
<dbReference type="GO" id="GO:0015074">
    <property type="term" value="P:DNA integration"/>
    <property type="evidence" value="ECO:0007669"/>
    <property type="project" value="UniProtKB-KW"/>
</dbReference>
<dbReference type="Pfam" id="PF13356">
    <property type="entry name" value="Arm-DNA-bind_3"/>
    <property type="match status" value="1"/>
</dbReference>
<dbReference type="RefSeq" id="WP_093429100.1">
    <property type="nucleotide sequence ID" value="NZ_FOMJ01000010.1"/>
</dbReference>
<dbReference type="InterPro" id="IPR010998">
    <property type="entry name" value="Integrase_recombinase_N"/>
</dbReference>
<dbReference type="GO" id="GO:0003677">
    <property type="term" value="F:DNA binding"/>
    <property type="evidence" value="ECO:0007669"/>
    <property type="project" value="UniProtKB-UniRule"/>
</dbReference>
<gene>
    <name evidence="8" type="ORF">SAMN05660831_02491</name>
</gene>
<dbReference type="InterPro" id="IPR002104">
    <property type="entry name" value="Integrase_catalytic"/>
</dbReference>
<dbReference type="Gene3D" id="3.30.160.390">
    <property type="entry name" value="Integrase, DNA-binding domain"/>
    <property type="match status" value="1"/>
</dbReference>
<feature type="domain" description="Tyr recombinase" evidence="6">
    <location>
        <begin position="216"/>
        <end position="389"/>
    </location>
</feature>
<dbReference type="PANTHER" id="PTHR30629">
    <property type="entry name" value="PROPHAGE INTEGRASE"/>
    <property type="match status" value="1"/>
</dbReference>
<keyword evidence="2" id="KW-0229">DNA integration</keyword>
<dbReference type="InterPro" id="IPR053876">
    <property type="entry name" value="Phage_int_M"/>
</dbReference>
<dbReference type="InterPro" id="IPR044068">
    <property type="entry name" value="CB"/>
</dbReference>
<reference evidence="8 9" key="1">
    <citation type="submission" date="2016-10" db="EMBL/GenBank/DDBJ databases">
        <authorList>
            <person name="de Groot N.N."/>
        </authorList>
    </citation>
    <scope>NUCLEOTIDE SEQUENCE [LARGE SCALE GENOMIC DNA]</scope>
    <source>
        <strain evidence="8 9">HL3</strain>
    </source>
</reference>
<dbReference type="STRING" id="1123397.SAMN05660831_02491"/>
<keyword evidence="3 5" id="KW-0238">DNA-binding</keyword>
<evidence type="ECO:0000313" key="9">
    <source>
        <dbReference type="Proteomes" id="UP000198611"/>
    </source>
</evidence>
<keyword evidence="9" id="KW-1185">Reference proteome</keyword>
<dbReference type="InterPro" id="IPR050808">
    <property type="entry name" value="Phage_Integrase"/>
</dbReference>
<dbReference type="CDD" id="cd00801">
    <property type="entry name" value="INT_P4_C"/>
    <property type="match status" value="1"/>
</dbReference>
<dbReference type="InterPro" id="IPR038488">
    <property type="entry name" value="Integrase_DNA-bd_sf"/>
</dbReference>
<evidence type="ECO:0000259" key="6">
    <source>
        <dbReference type="PROSITE" id="PS51898"/>
    </source>
</evidence>
<evidence type="ECO:0000259" key="7">
    <source>
        <dbReference type="PROSITE" id="PS51900"/>
    </source>
</evidence>
<accession>A0A1I1VZM4</accession>
<dbReference type="AlphaFoldDB" id="A0A1I1VZM4"/>
<dbReference type="InterPro" id="IPR025166">
    <property type="entry name" value="Integrase_DNA_bind_dom"/>
</dbReference>
<organism evidence="8 9">
    <name type="scientific">Thiohalospira halophila DSM 15071</name>
    <dbReference type="NCBI Taxonomy" id="1123397"/>
    <lineage>
        <taxon>Bacteria</taxon>
        <taxon>Pseudomonadati</taxon>
        <taxon>Pseudomonadota</taxon>
        <taxon>Gammaproteobacteria</taxon>
        <taxon>Thiohalospirales</taxon>
        <taxon>Thiohalospiraceae</taxon>
        <taxon>Thiohalospira</taxon>
    </lineage>
</organism>
<comment type="similarity">
    <text evidence="1">Belongs to the 'phage' integrase family.</text>
</comment>
<dbReference type="PROSITE" id="PS51898">
    <property type="entry name" value="TYR_RECOMBINASE"/>
    <property type="match status" value="1"/>
</dbReference>
<dbReference type="OrthoDB" id="9795573at2"/>
<evidence type="ECO:0000256" key="2">
    <source>
        <dbReference type="ARBA" id="ARBA00022908"/>
    </source>
</evidence>
<dbReference type="EMBL" id="FOMJ01000010">
    <property type="protein sequence ID" value="SFD86523.1"/>
    <property type="molecule type" value="Genomic_DNA"/>
</dbReference>
<evidence type="ECO:0000256" key="1">
    <source>
        <dbReference type="ARBA" id="ARBA00008857"/>
    </source>
</evidence>
<dbReference type="Pfam" id="PF00589">
    <property type="entry name" value="Phage_integrase"/>
    <property type="match status" value="1"/>
</dbReference>
<protein>
    <submittedName>
        <fullName evidence="8">Integrase</fullName>
    </submittedName>
</protein>
<dbReference type="PROSITE" id="PS51900">
    <property type="entry name" value="CB"/>
    <property type="match status" value="1"/>
</dbReference>
<evidence type="ECO:0000256" key="3">
    <source>
        <dbReference type="ARBA" id="ARBA00023125"/>
    </source>
</evidence>
<dbReference type="PANTHER" id="PTHR30629:SF2">
    <property type="entry name" value="PROPHAGE INTEGRASE INTS-RELATED"/>
    <property type="match status" value="1"/>
</dbReference>
<name>A0A1I1VZM4_9GAMM</name>
<dbReference type="SUPFAM" id="SSF56349">
    <property type="entry name" value="DNA breaking-rejoining enzymes"/>
    <property type="match status" value="1"/>
</dbReference>
<dbReference type="Gene3D" id="1.10.443.10">
    <property type="entry name" value="Intergrase catalytic core"/>
    <property type="match status" value="1"/>
</dbReference>
<dbReference type="GO" id="GO:0006310">
    <property type="term" value="P:DNA recombination"/>
    <property type="evidence" value="ECO:0007669"/>
    <property type="project" value="UniProtKB-KW"/>
</dbReference>
<dbReference type="Pfam" id="PF22022">
    <property type="entry name" value="Phage_int_M"/>
    <property type="match status" value="1"/>
</dbReference>
<keyword evidence="4" id="KW-0233">DNA recombination</keyword>
<evidence type="ECO:0000256" key="5">
    <source>
        <dbReference type="PROSITE-ProRule" id="PRU01248"/>
    </source>
</evidence>
<dbReference type="Proteomes" id="UP000198611">
    <property type="component" value="Unassembled WGS sequence"/>
</dbReference>